<dbReference type="EMBL" id="JAHKSW010000009">
    <property type="protein sequence ID" value="KAG7328667.1"/>
    <property type="molecule type" value="Genomic_DNA"/>
</dbReference>
<reference evidence="1 2" key="1">
    <citation type="submission" date="2021-06" db="EMBL/GenBank/DDBJ databases">
        <title>Chromosome-level genome assembly of the red-tail catfish (Hemibagrus wyckioides).</title>
        <authorList>
            <person name="Shao F."/>
        </authorList>
    </citation>
    <scope>NUCLEOTIDE SEQUENCE [LARGE SCALE GENOMIC DNA]</scope>
    <source>
        <strain evidence="1">EC202008001</strain>
        <tissue evidence="1">Blood</tissue>
    </source>
</reference>
<organism evidence="1 2">
    <name type="scientific">Hemibagrus wyckioides</name>
    <dbReference type="NCBI Taxonomy" id="337641"/>
    <lineage>
        <taxon>Eukaryota</taxon>
        <taxon>Metazoa</taxon>
        <taxon>Chordata</taxon>
        <taxon>Craniata</taxon>
        <taxon>Vertebrata</taxon>
        <taxon>Euteleostomi</taxon>
        <taxon>Actinopterygii</taxon>
        <taxon>Neopterygii</taxon>
        <taxon>Teleostei</taxon>
        <taxon>Ostariophysi</taxon>
        <taxon>Siluriformes</taxon>
        <taxon>Bagridae</taxon>
        <taxon>Hemibagrus</taxon>
    </lineage>
</organism>
<evidence type="ECO:0000313" key="2">
    <source>
        <dbReference type="Proteomes" id="UP000824219"/>
    </source>
</evidence>
<dbReference type="AlphaFoldDB" id="A0A9D3NXF1"/>
<name>A0A9D3NXF1_9TELE</name>
<proteinExistence type="predicted"/>
<keyword evidence="2" id="KW-1185">Reference proteome</keyword>
<evidence type="ECO:0000313" key="1">
    <source>
        <dbReference type="EMBL" id="KAG7328667.1"/>
    </source>
</evidence>
<accession>A0A9D3NXF1</accession>
<sequence>MLERKSTGDGLLKLLSVLIRARCREGAPGHTTLMKRDAPLVPASQKSFTTLEGSHREKILRGITVTTSEMSLFKESSKDPENQGIKMAHCTGVVLLIFHY</sequence>
<comment type="caution">
    <text evidence="1">The sequence shown here is derived from an EMBL/GenBank/DDBJ whole genome shotgun (WGS) entry which is preliminary data.</text>
</comment>
<protein>
    <submittedName>
        <fullName evidence="1">Uncharacterized protein</fullName>
    </submittedName>
</protein>
<dbReference type="Proteomes" id="UP000824219">
    <property type="component" value="Linkage Group LG09"/>
</dbReference>
<gene>
    <name evidence="1" type="ORF">KOW79_008611</name>
</gene>